<dbReference type="InterPro" id="IPR004635">
    <property type="entry name" value="Pept_S49_SppA"/>
</dbReference>
<keyword evidence="3 7" id="KW-0378">Hydrolase</keyword>
<feature type="domain" description="Peptidase S49" evidence="6">
    <location>
        <begin position="141"/>
        <end position="297"/>
    </location>
</feature>
<dbReference type="RefSeq" id="WP_196782178.1">
    <property type="nucleotide sequence ID" value="NZ_CP036289.1"/>
</dbReference>
<name>A0A518CDV2_9BACT</name>
<keyword evidence="5" id="KW-1133">Transmembrane helix</keyword>
<evidence type="ECO:0000256" key="2">
    <source>
        <dbReference type="ARBA" id="ARBA00022670"/>
    </source>
</evidence>
<dbReference type="Proteomes" id="UP000318626">
    <property type="component" value="Chromosome"/>
</dbReference>
<organism evidence="7 8">
    <name type="scientific">Bremerella volcania</name>
    <dbReference type="NCBI Taxonomy" id="2527984"/>
    <lineage>
        <taxon>Bacteria</taxon>
        <taxon>Pseudomonadati</taxon>
        <taxon>Planctomycetota</taxon>
        <taxon>Planctomycetia</taxon>
        <taxon>Pirellulales</taxon>
        <taxon>Pirellulaceae</taxon>
        <taxon>Bremerella</taxon>
    </lineage>
</organism>
<dbReference type="KEGG" id="bvo:Pan97_44750"/>
<reference evidence="8" key="1">
    <citation type="submission" date="2019-02" db="EMBL/GenBank/DDBJ databases">
        <title>Deep-cultivation of Planctomycetes and their phenomic and genomic characterization uncovers novel biology.</title>
        <authorList>
            <person name="Wiegand S."/>
            <person name="Jogler M."/>
            <person name="Boedeker C."/>
            <person name="Pinto D."/>
            <person name="Vollmers J."/>
            <person name="Rivas-Marin E."/>
            <person name="Kohn T."/>
            <person name="Peeters S.H."/>
            <person name="Heuer A."/>
            <person name="Rast P."/>
            <person name="Oberbeckmann S."/>
            <person name="Bunk B."/>
            <person name="Jeske O."/>
            <person name="Meyerdierks A."/>
            <person name="Storesund J.E."/>
            <person name="Kallscheuer N."/>
            <person name="Luecker S."/>
            <person name="Lage O.M."/>
            <person name="Pohl T."/>
            <person name="Merkel B.J."/>
            <person name="Hornburger P."/>
            <person name="Mueller R.-W."/>
            <person name="Bruemmer F."/>
            <person name="Labrenz M."/>
            <person name="Spormann A.M."/>
            <person name="Op den Camp H."/>
            <person name="Overmann J."/>
            <person name="Amann R."/>
            <person name="Jetten M.S.M."/>
            <person name="Mascher T."/>
            <person name="Medema M.H."/>
            <person name="Devos D.P."/>
            <person name="Kaster A.-K."/>
            <person name="Ovreas L."/>
            <person name="Rohde M."/>
            <person name="Galperin M.Y."/>
            <person name="Jogler C."/>
        </authorList>
    </citation>
    <scope>NUCLEOTIDE SEQUENCE [LARGE SCALE GENOMIC DNA]</scope>
    <source>
        <strain evidence="8">Pan97</strain>
    </source>
</reference>
<evidence type="ECO:0000313" key="7">
    <source>
        <dbReference type="EMBL" id="QDU77406.1"/>
    </source>
</evidence>
<dbReference type="NCBIfam" id="TIGR00706">
    <property type="entry name" value="SppA_dom"/>
    <property type="match status" value="1"/>
</dbReference>
<dbReference type="AlphaFoldDB" id="A0A518CDV2"/>
<evidence type="ECO:0000256" key="3">
    <source>
        <dbReference type="ARBA" id="ARBA00022801"/>
    </source>
</evidence>
<feature type="transmembrane region" description="Helical" evidence="5">
    <location>
        <begin position="30"/>
        <end position="55"/>
    </location>
</feature>
<accession>A0A518CDV2</accession>
<gene>
    <name evidence="7" type="primary">sppA</name>
    <name evidence="7" type="ORF">Pan97_44750</name>
</gene>
<keyword evidence="8" id="KW-1185">Reference proteome</keyword>
<evidence type="ECO:0000256" key="5">
    <source>
        <dbReference type="SAM" id="Phobius"/>
    </source>
</evidence>
<dbReference type="Gene3D" id="6.20.330.10">
    <property type="match status" value="1"/>
</dbReference>
<dbReference type="GO" id="GO:0006508">
    <property type="term" value="P:proteolysis"/>
    <property type="evidence" value="ECO:0007669"/>
    <property type="project" value="UniProtKB-KW"/>
</dbReference>
<dbReference type="Gene3D" id="3.90.226.10">
    <property type="entry name" value="2-enoyl-CoA Hydratase, Chain A, domain 1"/>
    <property type="match status" value="1"/>
</dbReference>
<dbReference type="EC" id="3.4.21.-" evidence="7"/>
<dbReference type="GO" id="GO:0008236">
    <property type="term" value="F:serine-type peptidase activity"/>
    <property type="evidence" value="ECO:0007669"/>
    <property type="project" value="UniProtKB-KW"/>
</dbReference>
<dbReference type="PANTHER" id="PTHR42987:SF4">
    <property type="entry name" value="PROTEASE SOHB-RELATED"/>
    <property type="match status" value="1"/>
</dbReference>
<keyword evidence="5" id="KW-0812">Transmembrane</keyword>
<keyword evidence="5" id="KW-0472">Membrane</keyword>
<keyword evidence="2" id="KW-0645">Protease</keyword>
<dbReference type="SUPFAM" id="SSF52096">
    <property type="entry name" value="ClpP/crotonase"/>
    <property type="match status" value="1"/>
</dbReference>
<evidence type="ECO:0000256" key="4">
    <source>
        <dbReference type="ARBA" id="ARBA00022825"/>
    </source>
</evidence>
<protein>
    <submittedName>
        <fullName evidence="7">Signal peptide peptidase SppA</fullName>
        <ecNumber evidence="7">3.4.21.-</ecNumber>
    </submittedName>
</protein>
<dbReference type="EMBL" id="CP036289">
    <property type="protein sequence ID" value="QDU77406.1"/>
    <property type="molecule type" value="Genomic_DNA"/>
</dbReference>
<comment type="similarity">
    <text evidence="1">Belongs to the peptidase S49 family.</text>
</comment>
<evidence type="ECO:0000313" key="8">
    <source>
        <dbReference type="Proteomes" id="UP000318626"/>
    </source>
</evidence>
<keyword evidence="4" id="KW-0720">Serine protease</keyword>
<dbReference type="Pfam" id="PF01343">
    <property type="entry name" value="Peptidase_S49"/>
    <property type="match status" value="1"/>
</dbReference>
<evidence type="ECO:0000259" key="6">
    <source>
        <dbReference type="Pfam" id="PF01343"/>
    </source>
</evidence>
<dbReference type="CDD" id="cd07023">
    <property type="entry name" value="S49_Sppa_N_C"/>
    <property type="match status" value="1"/>
</dbReference>
<evidence type="ECO:0000256" key="1">
    <source>
        <dbReference type="ARBA" id="ARBA00008683"/>
    </source>
</evidence>
<dbReference type="InterPro" id="IPR047272">
    <property type="entry name" value="S49_SppA_C"/>
</dbReference>
<sequence length="356" mass="39495">MANQDSSDMVQPIPNQPQPIIIQNNHSGSILWRILAAIGWLGLFFCVPIILGMMISSASYYNTTEGVSEKYFAGSKTASDKIAVINVTGVIMEGQSYVRKQIDLVREDKDVKAVVVRVDSPGGTVTGSDYILHHLKKLKEERDIPLVVSMGAMATSGGYYVAMAVEDEEDSIYAEPTTTTGSIGVIIPHYNVSGLMEEYHIEDDSIMSHPRKQMLTMTREMPEEHREILQEYVNQAFTRFKDIVKEGRPAFEKDPEKLDVLATGEIFTANQALANGLVDKIGFIEEAIDRAAELADIDSKKTRVVTYEEPVALFDLGLAQNQALSFDKMLEMSAPKAYYMSSYLPPLVSSFPFGSR</sequence>
<dbReference type="PANTHER" id="PTHR42987">
    <property type="entry name" value="PEPTIDASE S49"/>
    <property type="match status" value="1"/>
</dbReference>
<proteinExistence type="inferred from homology"/>
<dbReference type="InterPro" id="IPR002142">
    <property type="entry name" value="Peptidase_S49"/>
</dbReference>
<dbReference type="InterPro" id="IPR029045">
    <property type="entry name" value="ClpP/crotonase-like_dom_sf"/>
</dbReference>